<comment type="caution">
    <text evidence="1">The sequence shown here is derived from an EMBL/GenBank/DDBJ whole genome shotgun (WGS) entry which is preliminary data.</text>
</comment>
<evidence type="ECO:0000313" key="1">
    <source>
        <dbReference type="EMBL" id="SUV15394.1"/>
    </source>
</evidence>
<proteinExistence type="predicted"/>
<name>A0AAJ5D7U9_LYSSH</name>
<protein>
    <submittedName>
        <fullName evidence="1">Uncharacterized protein</fullName>
    </submittedName>
</protein>
<dbReference type="EMBL" id="UFSZ01000001">
    <property type="protein sequence ID" value="SUV15394.1"/>
    <property type="molecule type" value="Genomic_DNA"/>
</dbReference>
<evidence type="ECO:0000313" key="2">
    <source>
        <dbReference type="Proteomes" id="UP000255295"/>
    </source>
</evidence>
<reference evidence="1 2" key="1">
    <citation type="submission" date="2018-06" db="EMBL/GenBank/DDBJ databases">
        <authorList>
            <consortium name="Pathogen Informatics"/>
            <person name="Doyle S."/>
        </authorList>
    </citation>
    <scope>NUCLEOTIDE SEQUENCE [LARGE SCALE GENOMIC DNA]</scope>
    <source>
        <strain evidence="1 2">NCTC10338</strain>
    </source>
</reference>
<dbReference type="GeneID" id="48279120"/>
<organism evidence="1 2">
    <name type="scientific">Lysinibacillus sphaericus</name>
    <name type="common">Bacillus sphaericus</name>
    <dbReference type="NCBI Taxonomy" id="1421"/>
    <lineage>
        <taxon>Bacteria</taxon>
        <taxon>Bacillati</taxon>
        <taxon>Bacillota</taxon>
        <taxon>Bacilli</taxon>
        <taxon>Bacillales</taxon>
        <taxon>Bacillaceae</taxon>
        <taxon>Lysinibacillus</taxon>
    </lineage>
</organism>
<dbReference type="Proteomes" id="UP000255295">
    <property type="component" value="Unassembled WGS sequence"/>
</dbReference>
<dbReference type="RefSeq" id="WP_158694867.1">
    <property type="nucleotide sequence ID" value="NZ_BJNS01000107.1"/>
</dbReference>
<gene>
    <name evidence="1" type="ORF">NCTC10338_00458</name>
</gene>
<sequence length="55" mass="6861">MTHFEYMEQQGQMTIFDLMDQYEEMHFKKLSTNVNKPVDKKKYIESRVRVYIVRR</sequence>
<accession>A0AAJ5D7U9</accession>
<dbReference type="AlphaFoldDB" id="A0AAJ5D7U9"/>